<feature type="transmembrane region" description="Helical" evidence="1">
    <location>
        <begin position="65"/>
        <end position="86"/>
    </location>
</feature>
<feature type="transmembrane region" description="Helical" evidence="1">
    <location>
        <begin position="22"/>
        <end position="44"/>
    </location>
</feature>
<keyword evidence="3" id="KW-1185">Reference proteome</keyword>
<keyword evidence="1" id="KW-0472">Membrane</keyword>
<evidence type="ECO:0000256" key="1">
    <source>
        <dbReference type="SAM" id="Phobius"/>
    </source>
</evidence>
<evidence type="ECO:0000313" key="3">
    <source>
        <dbReference type="Proteomes" id="UP000284057"/>
    </source>
</evidence>
<dbReference type="EMBL" id="QUAL01000027">
    <property type="protein sequence ID" value="RIQ34852.1"/>
    <property type="molecule type" value="Genomic_DNA"/>
</dbReference>
<accession>A0A418KX61</accession>
<dbReference type="AlphaFoldDB" id="A0A418KX61"/>
<protein>
    <submittedName>
        <fullName evidence="2">Uncharacterized protein</fullName>
    </submittedName>
</protein>
<comment type="caution">
    <text evidence="2">The sequence shown here is derived from an EMBL/GenBank/DDBJ whole genome shotgun (WGS) entry which is preliminary data.</text>
</comment>
<keyword evidence="1" id="KW-1133">Transmembrane helix</keyword>
<organism evidence="2 3">
    <name type="scientific">Jiangella rhizosphaerae</name>
    <dbReference type="NCBI Taxonomy" id="2293569"/>
    <lineage>
        <taxon>Bacteria</taxon>
        <taxon>Bacillati</taxon>
        <taxon>Actinomycetota</taxon>
        <taxon>Actinomycetes</taxon>
        <taxon>Jiangellales</taxon>
        <taxon>Jiangellaceae</taxon>
        <taxon>Jiangella</taxon>
    </lineage>
</organism>
<proteinExistence type="predicted"/>
<keyword evidence="1" id="KW-0812">Transmembrane</keyword>
<feature type="non-terminal residue" evidence="2">
    <location>
        <position position="97"/>
    </location>
</feature>
<evidence type="ECO:0000313" key="2">
    <source>
        <dbReference type="EMBL" id="RIQ34852.1"/>
    </source>
</evidence>
<sequence>MTVSAALAATRAATTGPAPRRAVAWALGGWVLLLVTAWIWGLALPADELHLGAIPLYGRWELAPAWRLALPVAVGAAAVLVLPGLAARWPWRRVLGA</sequence>
<gene>
    <name evidence="2" type="ORF">DY240_03165</name>
</gene>
<name>A0A418KX61_9ACTN</name>
<reference evidence="2 3" key="1">
    <citation type="submission" date="2018-09" db="EMBL/GenBank/DDBJ databases">
        <title>Isolation, diversity and antifungal activity of actinobacteria from wheat.</title>
        <authorList>
            <person name="Han C."/>
        </authorList>
    </citation>
    <scope>NUCLEOTIDE SEQUENCE [LARGE SCALE GENOMIC DNA]</scope>
    <source>
        <strain evidence="2 3">NEAU-YY265</strain>
    </source>
</reference>
<dbReference type="Proteomes" id="UP000284057">
    <property type="component" value="Unassembled WGS sequence"/>
</dbReference>